<dbReference type="EMBL" id="CP002826">
    <property type="protein sequence ID" value="AEI06281.1"/>
    <property type="molecule type" value="Genomic_DNA"/>
</dbReference>
<evidence type="ECO:0000313" key="2">
    <source>
        <dbReference type="EMBL" id="AEI06281.1"/>
    </source>
</evidence>
<dbReference type="KEGG" id="ocg:OCA5_c15660"/>
<reference evidence="2 3" key="1">
    <citation type="journal article" date="2011" name="J. Bacteriol.">
        <title>Complete genome sequences of the chemolithoautotrophic Oligotropha carboxidovorans strains OM4 and OM5.</title>
        <authorList>
            <person name="Volland S."/>
            <person name="Rachinger M."/>
            <person name="Strittmatter A."/>
            <person name="Daniel R."/>
            <person name="Gottschalk G."/>
            <person name="Meyer O."/>
        </authorList>
    </citation>
    <scope>NUCLEOTIDE SEQUENCE [LARGE SCALE GENOMIC DNA]</scope>
    <source>
        <strain evidence="3">ATCC 49405 / DSM 1227 / KCTC 32145 / OM5</strain>
    </source>
</reference>
<keyword evidence="1" id="KW-1133">Transmembrane helix</keyword>
<evidence type="ECO:0000256" key="1">
    <source>
        <dbReference type="SAM" id="Phobius"/>
    </source>
</evidence>
<keyword evidence="3" id="KW-1185">Reference proteome</keyword>
<dbReference type="Pfam" id="PF03929">
    <property type="entry name" value="PepSY_TM"/>
    <property type="match status" value="1"/>
</dbReference>
<feature type="transmembrane region" description="Helical" evidence="1">
    <location>
        <begin position="136"/>
        <end position="157"/>
    </location>
</feature>
<dbReference type="PANTHER" id="PTHR34219">
    <property type="entry name" value="IRON-REGULATED INNER MEMBRANE PROTEIN-RELATED"/>
    <property type="match status" value="1"/>
</dbReference>
<feature type="transmembrane region" description="Helical" evidence="1">
    <location>
        <begin position="327"/>
        <end position="348"/>
    </location>
</feature>
<name>F8BZ85_AFIC5</name>
<dbReference type="eggNOG" id="COG3182">
    <property type="taxonomic scope" value="Bacteria"/>
</dbReference>
<keyword evidence="1" id="KW-0812">Transmembrane</keyword>
<dbReference type="PANTHER" id="PTHR34219:SF3">
    <property type="entry name" value="BLL7967 PROTEIN"/>
    <property type="match status" value="1"/>
</dbReference>
<accession>F8BZ85</accession>
<dbReference type="AlphaFoldDB" id="F8BZ85"/>
<dbReference type="HOGENOM" id="CLU_031962_0_0_5"/>
<dbReference type="STRING" id="504832.OCA5_c15660"/>
<dbReference type="Proteomes" id="UP000007730">
    <property type="component" value="Chromosome"/>
</dbReference>
<protein>
    <submittedName>
        <fullName evidence="2">Uncharacterized protein</fullName>
    </submittedName>
</protein>
<gene>
    <name evidence="2" type="ordered locus">OCA5_c15660</name>
</gene>
<organism evidence="2 3">
    <name type="scientific">Afipia carboxidovorans (strain ATCC 49405 / DSM 1227 / KCTC 32145 / OM5)</name>
    <name type="common">Oligotropha carboxidovorans</name>
    <dbReference type="NCBI Taxonomy" id="504832"/>
    <lineage>
        <taxon>Bacteria</taxon>
        <taxon>Pseudomonadati</taxon>
        <taxon>Pseudomonadota</taxon>
        <taxon>Alphaproteobacteria</taxon>
        <taxon>Hyphomicrobiales</taxon>
        <taxon>Nitrobacteraceae</taxon>
        <taxon>Afipia</taxon>
    </lineage>
</organism>
<sequence length="372" mass="41654">MHKWSSIICTVFMLLLCVTGLPLIFHEEIDEVLHAQVKAEQVAPGTPRADLDKVMEAVRVALPETVPHFLIWDRDDPNVVMVSVGKSITDNPANNKLARVDAHTAAYLDAPDFTKRFTYIMLKLHTDMFAGLPGKLFLGFMGILFCIAIISGIVVYAPSMRKLPFGTYRRERRRVVRWLDVHNLAGILLVMWTLVVGFTGVINTWADLVIKYWQFDQLAAMTVQYKDRPLVANPASIEEAVKVARKAEPDMKPAFVAFPGSIFSSKSHYAVFLHGNTPLTSRLLKPALIDAETGVLTDSREMPWYVSTLLLSQPLHFGDYGGMPLKIIWAILDIITIVLLVTGLYLWLRRRKTSVSVERAVANPSALEPQAS</sequence>
<evidence type="ECO:0000313" key="3">
    <source>
        <dbReference type="Proteomes" id="UP000007730"/>
    </source>
</evidence>
<feature type="transmembrane region" description="Helical" evidence="1">
    <location>
        <begin position="7"/>
        <end position="25"/>
    </location>
</feature>
<keyword evidence="1" id="KW-0472">Membrane</keyword>
<dbReference type="InterPro" id="IPR005625">
    <property type="entry name" value="PepSY-ass_TM"/>
</dbReference>
<proteinExistence type="predicted"/>
<feature type="transmembrane region" description="Helical" evidence="1">
    <location>
        <begin position="178"/>
        <end position="202"/>
    </location>
</feature>
<dbReference type="PATRIC" id="fig|504832.7.peg.1666"/>